<evidence type="ECO:0000313" key="2">
    <source>
        <dbReference type="Proteomes" id="UP000093925"/>
    </source>
</evidence>
<sequence>MWLPFQRFEAASNLCAGPAVTIKRLGKKPAAFGTARHGPLAPSHQQPLAVALPRLPLFHR</sequence>
<evidence type="ECO:0000313" key="1">
    <source>
        <dbReference type="EMBL" id="OBJ87800.1"/>
    </source>
</evidence>
<name>A0A1A3KS31_MYCAS</name>
<dbReference type="Proteomes" id="UP000093925">
    <property type="component" value="Unassembled WGS sequence"/>
</dbReference>
<dbReference type="EMBL" id="LZLM01000040">
    <property type="protein sequence ID" value="OBJ87800.1"/>
    <property type="molecule type" value="Genomic_DNA"/>
</dbReference>
<proteinExistence type="predicted"/>
<gene>
    <name evidence="1" type="ORF">A5640_06215</name>
</gene>
<dbReference type="AlphaFoldDB" id="A0A1A3KS31"/>
<reference evidence="1 2" key="1">
    <citation type="submission" date="2016-06" db="EMBL/GenBank/DDBJ databases">
        <authorList>
            <person name="Kjaerup R.B."/>
            <person name="Dalgaard T.S."/>
            <person name="Juul-Madsen H.R."/>
        </authorList>
    </citation>
    <scope>NUCLEOTIDE SEQUENCE [LARGE SCALE GENOMIC DNA]</scope>
    <source>
        <strain evidence="1 2">1276495.2</strain>
    </source>
</reference>
<comment type="caution">
    <text evidence="1">The sequence shown here is derived from an EMBL/GenBank/DDBJ whole genome shotgun (WGS) entry which is preliminary data.</text>
</comment>
<organism evidence="1 2">
    <name type="scientific">Mycobacterium asiaticum</name>
    <dbReference type="NCBI Taxonomy" id="1790"/>
    <lineage>
        <taxon>Bacteria</taxon>
        <taxon>Bacillati</taxon>
        <taxon>Actinomycetota</taxon>
        <taxon>Actinomycetes</taxon>
        <taxon>Mycobacteriales</taxon>
        <taxon>Mycobacteriaceae</taxon>
        <taxon>Mycobacterium</taxon>
    </lineage>
</organism>
<accession>A0A1A3KS31</accession>
<protein>
    <submittedName>
        <fullName evidence="1">Uncharacterized protein</fullName>
    </submittedName>
</protein>